<dbReference type="EMBL" id="MHCN01000013">
    <property type="protein sequence ID" value="OGY21499.1"/>
    <property type="molecule type" value="Genomic_DNA"/>
</dbReference>
<dbReference type="SUPFAM" id="SSF159127">
    <property type="entry name" value="HupF/HypC-like"/>
    <property type="match status" value="1"/>
</dbReference>
<dbReference type="NCBIfam" id="TIGR00074">
    <property type="entry name" value="hypC_hupF"/>
    <property type="match status" value="1"/>
</dbReference>
<proteinExistence type="inferred from homology"/>
<comment type="caution">
    <text evidence="2">The sequence shown here is derived from an EMBL/GenBank/DDBJ whole genome shotgun (WGS) entry which is preliminary data.</text>
</comment>
<sequence>MCLATPVRVLKLEKNKALVDAWSKKSEVDVSLLKNVKIGDYLYSSHGLAIKKVARAEAEEVLKLVKSWR</sequence>
<name>A0A1G1W1E8_9BACT</name>
<reference evidence="2 3" key="1">
    <citation type="journal article" date="2016" name="Nat. Commun.">
        <title>Thousands of microbial genomes shed light on interconnected biogeochemical processes in an aquifer system.</title>
        <authorList>
            <person name="Anantharaman K."/>
            <person name="Brown C.T."/>
            <person name="Hug L.A."/>
            <person name="Sharon I."/>
            <person name="Castelle C.J."/>
            <person name="Probst A.J."/>
            <person name="Thomas B.C."/>
            <person name="Singh A."/>
            <person name="Wilkins M.J."/>
            <person name="Karaoz U."/>
            <person name="Brodie E.L."/>
            <person name="Williams K.H."/>
            <person name="Hubbard S.S."/>
            <person name="Banfield J.F."/>
        </authorList>
    </citation>
    <scope>NUCLEOTIDE SEQUENCE [LARGE SCALE GENOMIC DNA]</scope>
</reference>
<dbReference type="PRINTS" id="PR00445">
    <property type="entry name" value="HUPFHYPC"/>
</dbReference>
<evidence type="ECO:0008006" key="4">
    <source>
        <dbReference type="Google" id="ProtNLM"/>
    </source>
</evidence>
<evidence type="ECO:0000313" key="3">
    <source>
        <dbReference type="Proteomes" id="UP000176299"/>
    </source>
</evidence>
<dbReference type="Proteomes" id="UP000176299">
    <property type="component" value="Unassembled WGS sequence"/>
</dbReference>
<gene>
    <name evidence="2" type="ORF">A2113_01960</name>
</gene>
<dbReference type="GO" id="GO:1902670">
    <property type="term" value="F:carbon dioxide binding"/>
    <property type="evidence" value="ECO:0007669"/>
    <property type="project" value="TreeGrafter"/>
</dbReference>
<dbReference type="Gene3D" id="2.30.30.140">
    <property type="match status" value="1"/>
</dbReference>
<dbReference type="Pfam" id="PF01455">
    <property type="entry name" value="HupF_HypC"/>
    <property type="match status" value="1"/>
</dbReference>
<accession>A0A1G1W1E8</accession>
<protein>
    <recommendedName>
        <fullName evidence="4">Hydrogenase assembly protein HupF</fullName>
    </recommendedName>
</protein>
<dbReference type="PANTHER" id="PTHR35177">
    <property type="entry name" value="HYDROGENASE MATURATION FACTOR HYBG"/>
    <property type="match status" value="1"/>
</dbReference>
<dbReference type="PANTHER" id="PTHR35177:SF2">
    <property type="entry name" value="HYDROGENASE MATURATION FACTOR HYBG"/>
    <property type="match status" value="1"/>
</dbReference>
<evidence type="ECO:0000256" key="1">
    <source>
        <dbReference type="ARBA" id="ARBA00006018"/>
    </source>
</evidence>
<organism evidence="2 3">
    <name type="scientific">Candidatus Woykebacteria bacterium GWA1_44_8</name>
    <dbReference type="NCBI Taxonomy" id="1802591"/>
    <lineage>
        <taxon>Bacteria</taxon>
        <taxon>Candidatus Woykeibacteriota</taxon>
    </lineage>
</organism>
<dbReference type="STRING" id="1802591.A2113_01960"/>
<dbReference type="GO" id="GO:0005506">
    <property type="term" value="F:iron ion binding"/>
    <property type="evidence" value="ECO:0007669"/>
    <property type="project" value="TreeGrafter"/>
</dbReference>
<comment type="similarity">
    <text evidence="1">Belongs to the HupF/HypC family.</text>
</comment>
<dbReference type="InterPro" id="IPR001109">
    <property type="entry name" value="Hydrogenase_HupF/HypC"/>
</dbReference>
<evidence type="ECO:0000313" key="2">
    <source>
        <dbReference type="EMBL" id="OGY21499.1"/>
    </source>
</evidence>
<dbReference type="GO" id="GO:0051604">
    <property type="term" value="P:protein maturation"/>
    <property type="evidence" value="ECO:0007669"/>
    <property type="project" value="TreeGrafter"/>
</dbReference>
<dbReference type="AlphaFoldDB" id="A0A1G1W1E8"/>